<dbReference type="Proteomes" id="UP001060261">
    <property type="component" value="Chromosome"/>
</dbReference>
<organism evidence="2 3">
    <name type="scientific">Deinococcus rubellus</name>
    <dbReference type="NCBI Taxonomy" id="1889240"/>
    <lineage>
        <taxon>Bacteria</taxon>
        <taxon>Thermotogati</taxon>
        <taxon>Deinococcota</taxon>
        <taxon>Deinococci</taxon>
        <taxon>Deinococcales</taxon>
        <taxon>Deinococcaceae</taxon>
        <taxon>Deinococcus</taxon>
    </lineage>
</organism>
<proteinExistence type="predicted"/>
<feature type="compositionally biased region" description="Polar residues" evidence="1">
    <location>
        <begin position="21"/>
        <end position="41"/>
    </location>
</feature>
<dbReference type="EMBL" id="CP104213">
    <property type="protein sequence ID" value="UWX64944.1"/>
    <property type="molecule type" value="Genomic_DNA"/>
</dbReference>
<evidence type="ECO:0000256" key="1">
    <source>
        <dbReference type="SAM" id="MobiDB-lite"/>
    </source>
</evidence>
<accession>A0ABY5YL05</accession>
<reference evidence="2" key="1">
    <citation type="submission" date="2022-09" db="EMBL/GenBank/DDBJ databases">
        <title>genome sequence of Deinococcus rubellus.</title>
        <authorList>
            <person name="Srinivasan S."/>
        </authorList>
    </citation>
    <scope>NUCLEOTIDE SEQUENCE</scope>
    <source>
        <strain evidence="2">Ant6</strain>
    </source>
</reference>
<gene>
    <name evidence="2" type="ORF">N0D28_04595</name>
</gene>
<keyword evidence="3" id="KW-1185">Reference proteome</keyword>
<name>A0ABY5YL05_9DEIO</name>
<feature type="compositionally biased region" description="Basic and acidic residues" evidence="1">
    <location>
        <begin position="72"/>
        <end position="88"/>
    </location>
</feature>
<sequence length="88" mass="9468">MTGHTSDEQLDAEIRPRATDSESATKTPNQNRGVIQDSPGNPGTGFENDAGGEGNLTDAEMPEGWTPPTDPEIPRDYPRSPEKSESEV</sequence>
<evidence type="ECO:0000313" key="2">
    <source>
        <dbReference type="EMBL" id="UWX64944.1"/>
    </source>
</evidence>
<protein>
    <submittedName>
        <fullName evidence="2">Uncharacterized protein</fullName>
    </submittedName>
</protein>
<feature type="region of interest" description="Disordered" evidence="1">
    <location>
        <begin position="1"/>
        <end position="88"/>
    </location>
</feature>
<evidence type="ECO:0000313" key="3">
    <source>
        <dbReference type="Proteomes" id="UP001060261"/>
    </source>
</evidence>
<dbReference type="RefSeq" id="WP_260561202.1">
    <property type="nucleotide sequence ID" value="NZ_BAABEC010000069.1"/>
</dbReference>